<feature type="transmembrane region" description="Helical" evidence="1">
    <location>
        <begin position="93"/>
        <end position="112"/>
    </location>
</feature>
<keyword evidence="1" id="KW-0472">Membrane</keyword>
<feature type="transmembrane region" description="Helical" evidence="1">
    <location>
        <begin position="124"/>
        <end position="142"/>
    </location>
</feature>
<protein>
    <submittedName>
        <fullName evidence="2">DUF4345 domain-containing protein</fullName>
    </submittedName>
</protein>
<keyword evidence="3" id="KW-1185">Reference proteome</keyword>
<organism evidence="2 3">
    <name type="scientific">Microbulbifer flavimaris</name>
    <dbReference type="NCBI Taxonomy" id="1781068"/>
    <lineage>
        <taxon>Bacteria</taxon>
        <taxon>Pseudomonadati</taxon>
        <taxon>Pseudomonadota</taxon>
        <taxon>Gammaproteobacteria</taxon>
        <taxon>Cellvibrionales</taxon>
        <taxon>Microbulbiferaceae</taxon>
        <taxon>Microbulbifer</taxon>
    </lineage>
</organism>
<proteinExistence type="predicted"/>
<evidence type="ECO:0000313" key="3">
    <source>
        <dbReference type="Proteomes" id="UP000218427"/>
    </source>
</evidence>
<gene>
    <name evidence="2" type="ORF">AWR36_012315</name>
</gene>
<keyword evidence="1" id="KW-0812">Transmembrane</keyword>
<comment type="caution">
    <text evidence="2">The sequence shown here is derived from an EMBL/GenBank/DDBJ whole genome shotgun (WGS) entry which is preliminary data.</text>
</comment>
<feature type="transmembrane region" description="Helical" evidence="1">
    <location>
        <begin position="26"/>
        <end position="46"/>
    </location>
</feature>
<sequence>MDQPGFGGAVKSTGQEARTVRHSGTIYLILNALIFAIIGVSAFANPLAFTKTIDFALTAPAAMPEFLATFGGLMVMIGAAIGLAVVFRRHRSIAFLLIAMAYAGFGSGRLVGMLAHSGFDWRNGLFFATEILLILWGTACYLQERRQGHGPS</sequence>
<dbReference type="Pfam" id="PF14248">
    <property type="entry name" value="DUF4345"/>
    <property type="match status" value="1"/>
</dbReference>
<keyword evidence="1" id="KW-1133">Transmembrane helix</keyword>
<feature type="transmembrane region" description="Helical" evidence="1">
    <location>
        <begin position="66"/>
        <end position="86"/>
    </location>
</feature>
<evidence type="ECO:0000313" key="2">
    <source>
        <dbReference type="EMBL" id="PCO04776.1"/>
    </source>
</evidence>
<name>A0ABX4HXY8_9GAMM</name>
<accession>A0ABX4HXY8</accession>
<dbReference type="EMBL" id="LRFG02000004">
    <property type="protein sequence ID" value="PCO04776.1"/>
    <property type="molecule type" value="Genomic_DNA"/>
</dbReference>
<reference evidence="2" key="1">
    <citation type="submission" date="2017-08" db="EMBL/GenBank/DDBJ databases">
        <title>Microbulbifer marisrubri sp. nov., a halophilic alphaproteobacterium isolated from marine sediment of the Yellow Sea, China.</title>
        <authorList>
            <person name="Zhang G."/>
            <person name="Xiong Q."/>
        </authorList>
    </citation>
    <scope>NUCLEOTIDE SEQUENCE [LARGE SCALE GENOMIC DNA]</scope>
    <source>
        <strain evidence="2">WRN-8</strain>
    </source>
</reference>
<dbReference type="InterPro" id="IPR025597">
    <property type="entry name" value="DUF4345"/>
</dbReference>
<dbReference type="Proteomes" id="UP000218427">
    <property type="component" value="Unassembled WGS sequence"/>
</dbReference>
<evidence type="ECO:0000256" key="1">
    <source>
        <dbReference type="SAM" id="Phobius"/>
    </source>
</evidence>